<dbReference type="InterPro" id="IPR000014">
    <property type="entry name" value="PAS"/>
</dbReference>
<dbReference type="Gene3D" id="3.30.450.20">
    <property type="entry name" value="PAS domain"/>
    <property type="match status" value="2"/>
</dbReference>
<proteinExistence type="predicted"/>
<feature type="domain" description="PAS" evidence="3">
    <location>
        <begin position="123"/>
        <end position="189"/>
    </location>
</feature>
<dbReference type="EMBL" id="BSSA01000020">
    <property type="protein sequence ID" value="GLW72770.1"/>
    <property type="molecule type" value="Genomic_DNA"/>
</dbReference>
<comment type="caution">
    <text evidence="4">The sequence shown here is derived from an EMBL/GenBank/DDBJ whole genome shotgun (WGS) entry which is preliminary data.</text>
</comment>
<dbReference type="CDD" id="cd00130">
    <property type="entry name" value="PAS"/>
    <property type="match status" value="1"/>
</dbReference>
<dbReference type="Proteomes" id="UP001165041">
    <property type="component" value="Unassembled WGS sequence"/>
</dbReference>
<dbReference type="InterPro" id="IPR036457">
    <property type="entry name" value="PPM-type-like_dom_sf"/>
</dbReference>
<dbReference type="NCBIfam" id="TIGR00229">
    <property type="entry name" value="sensory_box"/>
    <property type="match status" value="1"/>
</dbReference>
<dbReference type="InterPro" id="IPR003018">
    <property type="entry name" value="GAF"/>
</dbReference>
<dbReference type="GO" id="GO:0016791">
    <property type="term" value="F:phosphatase activity"/>
    <property type="evidence" value="ECO:0007669"/>
    <property type="project" value="TreeGrafter"/>
</dbReference>
<dbReference type="Gene3D" id="3.60.40.10">
    <property type="entry name" value="PPM-type phosphatase domain"/>
    <property type="match status" value="1"/>
</dbReference>
<dbReference type="PANTHER" id="PTHR43156">
    <property type="entry name" value="STAGE II SPORULATION PROTEIN E-RELATED"/>
    <property type="match status" value="1"/>
</dbReference>
<dbReference type="AlphaFoldDB" id="A0A9W6V555"/>
<evidence type="ECO:0000259" key="3">
    <source>
        <dbReference type="SMART" id="SM00091"/>
    </source>
</evidence>
<dbReference type="PANTHER" id="PTHR43156:SF2">
    <property type="entry name" value="STAGE II SPORULATION PROTEIN E"/>
    <property type="match status" value="1"/>
</dbReference>
<keyword evidence="1" id="KW-0378">Hydrolase</keyword>
<feature type="compositionally biased region" description="Low complexity" evidence="2">
    <location>
        <begin position="578"/>
        <end position="607"/>
    </location>
</feature>
<protein>
    <recommendedName>
        <fullName evidence="3">PAS domain-containing protein</fullName>
    </recommendedName>
</protein>
<evidence type="ECO:0000256" key="2">
    <source>
        <dbReference type="SAM" id="MobiDB-lite"/>
    </source>
</evidence>
<evidence type="ECO:0000256" key="1">
    <source>
        <dbReference type="ARBA" id="ARBA00022801"/>
    </source>
</evidence>
<dbReference type="SMART" id="SM00091">
    <property type="entry name" value="PAS"/>
    <property type="match status" value="1"/>
</dbReference>
<dbReference type="Pfam" id="PF08447">
    <property type="entry name" value="PAS_3"/>
    <property type="match status" value="1"/>
</dbReference>
<accession>A0A9W6V555</accession>
<dbReference type="Pfam" id="PF01590">
    <property type="entry name" value="GAF"/>
    <property type="match status" value="1"/>
</dbReference>
<dbReference type="SUPFAM" id="SSF55785">
    <property type="entry name" value="PYP-like sensor domain (PAS domain)"/>
    <property type="match status" value="1"/>
</dbReference>
<evidence type="ECO:0000313" key="5">
    <source>
        <dbReference type="Proteomes" id="UP001165041"/>
    </source>
</evidence>
<dbReference type="InterPro" id="IPR052016">
    <property type="entry name" value="Bact_Sigma-Reg"/>
</dbReference>
<reference evidence="4" key="1">
    <citation type="submission" date="2023-02" db="EMBL/GenBank/DDBJ databases">
        <title>Kitasatospora phosalacinea NBRC 14627.</title>
        <authorList>
            <person name="Ichikawa N."/>
            <person name="Sato H."/>
            <person name="Tonouchi N."/>
        </authorList>
    </citation>
    <scope>NUCLEOTIDE SEQUENCE</scope>
    <source>
        <strain evidence="4">NBRC 14627</strain>
    </source>
</reference>
<dbReference type="InterPro" id="IPR013655">
    <property type="entry name" value="PAS_fold_3"/>
</dbReference>
<name>A0A9W6V555_9ACTN</name>
<sequence length="620" mass="66471">MSAGGFLDPKLFDETVAAVALFVGAEHRLVYQKAACCRLLGARPLGLPARQAFSEPDAAEFMTVLDDVAAGRPRRMTQSREPDPGAVEQARYFVYSCTPVVLPDGPGVMVVALDTTAETMTLERYRALVSAVSQMVWVLHADGSAEEVVPGWQELTGEPWHGGTEEDWYAYIHPRDREGLGRAWRAAAAQEPPGVMESTFRVRTADGSYHHMSTRCVPVLRHGRAEEWVAATVDVEEKWRAALHERVLARVAEVAAGSLEEVFAPVVRAVVPELADSCVILLLSHEEWPLPRNSTVTARRVASEVRPGLPAAPALRSQSVTVTGAVRELLEGRVPRTFRFPATGRFPDGLLPAVTERWLSAAGATSLTLIPLVLDGTVLGYAATSTNGDTPVPGPHDVELLRKVLHLAQRPIHRVLDLQRARHTALYLQHAHLIEPPVVPGASLAACYQPASSIHEIGGDWYDAFVHSDGTLALDIGDVAGHDLTAATAMGQLRSMCRGLAWSMGPDCEPGTVLAMLDDAADGLATASFATAVHTQLRRRPDGTWWTAWSNAGHPPPLLIPSEGAPRFLTGTGEDPRCASTPPRTAPPTRAFSLPGTPSSTTPTASSKPPPPPSTKASSG</sequence>
<feature type="region of interest" description="Disordered" evidence="2">
    <location>
        <begin position="553"/>
        <end position="620"/>
    </location>
</feature>
<dbReference type="Pfam" id="PF07228">
    <property type="entry name" value="SpoIIE"/>
    <property type="match status" value="1"/>
</dbReference>
<evidence type="ECO:0000313" key="4">
    <source>
        <dbReference type="EMBL" id="GLW72770.1"/>
    </source>
</evidence>
<organism evidence="4 5">
    <name type="scientific">Kitasatospora phosalacinea</name>
    <dbReference type="NCBI Taxonomy" id="2065"/>
    <lineage>
        <taxon>Bacteria</taxon>
        <taxon>Bacillati</taxon>
        <taxon>Actinomycetota</taxon>
        <taxon>Actinomycetes</taxon>
        <taxon>Kitasatosporales</taxon>
        <taxon>Streptomycetaceae</taxon>
        <taxon>Kitasatospora</taxon>
    </lineage>
</organism>
<dbReference type="InterPro" id="IPR035965">
    <property type="entry name" value="PAS-like_dom_sf"/>
</dbReference>
<gene>
    <name evidence="4" type="ORF">Kpho02_50690</name>
</gene>
<dbReference type="InterPro" id="IPR001932">
    <property type="entry name" value="PPM-type_phosphatase-like_dom"/>
</dbReference>